<accession>A0A2S8F7Z9</accession>
<gene>
    <name evidence="1" type="ORF">C5Y98_25675</name>
</gene>
<dbReference type="RefSeq" id="WP_105358717.1">
    <property type="nucleotide sequence ID" value="NZ_PUIB01000025.1"/>
</dbReference>
<dbReference type="PROSITE" id="PS51318">
    <property type="entry name" value="TAT"/>
    <property type="match status" value="1"/>
</dbReference>
<organism evidence="1 2">
    <name type="scientific">Blastopirellula marina</name>
    <dbReference type="NCBI Taxonomy" id="124"/>
    <lineage>
        <taxon>Bacteria</taxon>
        <taxon>Pseudomonadati</taxon>
        <taxon>Planctomycetota</taxon>
        <taxon>Planctomycetia</taxon>
        <taxon>Pirellulales</taxon>
        <taxon>Pirellulaceae</taxon>
        <taxon>Blastopirellula</taxon>
    </lineage>
</organism>
<evidence type="ECO:0000313" key="2">
    <source>
        <dbReference type="Proteomes" id="UP000239388"/>
    </source>
</evidence>
<dbReference type="PANTHER" id="PTHR43737">
    <property type="entry name" value="BLL7424 PROTEIN"/>
    <property type="match status" value="1"/>
</dbReference>
<dbReference type="Proteomes" id="UP000239388">
    <property type="component" value="Unassembled WGS sequence"/>
</dbReference>
<dbReference type="InterPro" id="IPR006311">
    <property type="entry name" value="TAT_signal"/>
</dbReference>
<reference evidence="1 2" key="1">
    <citation type="submission" date="2018-02" db="EMBL/GenBank/DDBJ databases">
        <title>Comparative genomes isolates from brazilian mangrove.</title>
        <authorList>
            <person name="Araujo J.E."/>
            <person name="Taketani R.G."/>
            <person name="Silva M.C.P."/>
            <person name="Loureco M.V."/>
            <person name="Andreote F.D."/>
        </authorList>
    </citation>
    <scope>NUCLEOTIDE SEQUENCE [LARGE SCALE GENOMIC DNA]</scope>
    <source>
        <strain evidence="1 2">NAP PRIS-MGV</strain>
    </source>
</reference>
<proteinExistence type="predicted"/>
<dbReference type="EMBL" id="PUIB01000025">
    <property type="protein sequence ID" value="PQO28289.1"/>
    <property type="molecule type" value="Genomic_DNA"/>
</dbReference>
<comment type="caution">
    <text evidence="1">The sequence shown here is derived from an EMBL/GenBank/DDBJ whole genome shotgun (WGS) entry which is preliminary data.</text>
</comment>
<dbReference type="InterPro" id="IPR017850">
    <property type="entry name" value="Alkaline_phosphatase_core_sf"/>
</dbReference>
<protein>
    <submittedName>
        <fullName evidence="1">DUF1501 domain-containing protein</fullName>
    </submittedName>
</protein>
<dbReference type="Pfam" id="PF07394">
    <property type="entry name" value="DUF1501"/>
    <property type="match status" value="1"/>
</dbReference>
<dbReference type="SUPFAM" id="SSF53649">
    <property type="entry name" value="Alkaline phosphatase-like"/>
    <property type="match status" value="1"/>
</dbReference>
<dbReference type="OrthoDB" id="127333at2"/>
<sequence length="433" mass="46703">MPSNRTCDGVRRRDFLKVGVMGGIGLNLATYMSMAEAGQVESGGKAKAGIFVNLNGGPTHIDTFDPKPDAPSEFRGEFSPIKTNVPGIELSEHLPKLAQQADKYVILRGVSHTLAAHNLGTEYVNTGTRPLASLQYPAYGSVVTKELGGPEDLPPFVAIPRSSHSAGYLGVKYAPLATNSTPKPGQAYSVRGISLSGGLTIETVERRHKLLAELDQTFAGFESDDQLLDGLDRFSHQAHSIITSKRARAAFDVGQENPKFSKPFEADDFSMSCLLAIRLIESGVRFVTITNGGWDTHTDNFSRLKDNLLPKLDNGLAALFNGLHTRGLLDSTGVFVTGEFGRTPKINGRGGRDHYPRCMTMLMAGGGIQGGQVIGESDEKATLPKDGEGIKPDDAAASFFYNLGIDHTKEYHTNTGRPITIVRDGKVIRQLFA</sequence>
<dbReference type="AlphaFoldDB" id="A0A2S8F7Z9"/>
<name>A0A2S8F7Z9_9BACT</name>
<dbReference type="PANTHER" id="PTHR43737:SF1">
    <property type="entry name" value="DUF1501 DOMAIN-CONTAINING PROTEIN"/>
    <property type="match status" value="1"/>
</dbReference>
<evidence type="ECO:0000313" key="1">
    <source>
        <dbReference type="EMBL" id="PQO28289.1"/>
    </source>
</evidence>
<dbReference type="InterPro" id="IPR010869">
    <property type="entry name" value="DUF1501"/>
</dbReference>